<dbReference type="Pfam" id="PF00004">
    <property type="entry name" value="AAA"/>
    <property type="match status" value="1"/>
</dbReference>
<evidence type="ECO:0000256" key="2">
    <source>
        <dbReference type="ARBA" id="ARBA00005378"/>
    </source>
</evidence>
<keyword evidence="6" id="KW-0539">Nucleus</keyword>
<dbReference type="GO" id="GO:0005634">
    <property type="term" value="C:nucleus"/>
    <property type="evidence" value="ECO:0007669"/>
    <property type="project" value="UniProtKB-SubCell"/>
</dbReference>
<dbReference type="OrthoDB" id="10254700at2759"/>
<dbReference type="FunFam" id="1.20.272.10:FF:000004">
    <property type="entry name" value="Replication factor C subunit 5"/>
    <property type="match status" value="1"/>
</dbReference>
<dbReference type="GO" id="GO:0005524">
    <property type="term" value="F:ATP binding"/>
    <property type="evidence" value="ECO:0007669"/>
    <property type="project" value="UniProtKB-KW"/>
</dbReference>
<keyword evidence="4" id="KW-0547">Nucleotide-binding</keyword>
<dbReference type="InterPro" id="IPR013748">
    <property type="entry name" value="Rep_factorC_C"/>
</dbReference>
<comment type="subcellular location">
    <subcellularLocation>
        <location evidence="1">Nucleus</location>
    </subcellularLocation>
</comment>
<evidence type="ECO:0000259" key="7">
    <source>
        <dbReference type="SMART" id="SM00382"/>
    </source>
</evidence>
<dbReference type="InParanoid" id="A0A2R5GU05"/>
<dbReference type="Pfam" id="PF08542">
    <property type="entry name" value="Rep_fac_C"/>
    <property type="match status" value="1"/>
</dbReference>
<dbReference type="CDD" id="cd00009">
    <property type="entry name" value="AAA"/>
    <property type="match status" value="1"/>
</dbReference>
<dbReference type="SUPFAM" id="SSF52540">
    <property type="entry name" value="P-loop containing nucleoside triphosphate hydrolases"/>
    <property type="match status" value="1"/>
</dbReference>
<dbReference type="GO" id="GO:0003677">
    <property type="term" value="F:DNA binding"/>
    <property type="evidence" value="ECO:0007669"/>
    <property type="project" value="InterPro"/>
</dbReference>
<dbReference type="Proteomes" id="UP000241890">
    <property type="component" value="Unassembled WGS sequence"/>
</dbReference>
<dbReference type="GO" id="GO:0003689">
    <property type="term" value="F:DNA clamp loader activity"/>
    <property type="evidence" value="ECO:0007669"/>
    <property type="project" value="TreeGrafter"/>
</dbReference>
<dbReference type="InterPro" id="IPR050238">
    <property type="entry name" value="DNA_Rep/Repair_Clamp_Loader"/>
</dbReference>
<keyword evidence="9" id="KW-1185">Reference proteome</keyword>
<dbReference type="FunCoup" id="A0A2R5GU05">
    <property type="interactions" value="253"/>
</dbReference>
<dbReference type="Gene3D" id="1.20.272.10">
    <property type="match status" value="1"/>
</dbReference>
<reference evidence="8 9" key="1">
    <citation type="submission" date="2017-12" db="EMBL/GenBank/DDBJ databases">
        <title>Sequencing, de novo assembly and annotation of complete genome of a new Thraustochytrid species, strain FCC1311.</title>
        <authorList>
            <person name="Sedici K."/>
            <person name="Godart F."/>
            <person name="Aiese Cigliano R."/>
            <person name="Sanseverino W."/>
            <person name="Barakat M."/>
            <person name="Ortet P."/>
            <person name="Marechal E."/>
            <person name="Cagnac O."/>
            <person name="Amato A."/>
        </authorList>
    </citation>
    <scope>NUCLEOTIDE SEQUENCE [LARGE SCALE GENOMIC DNA]</scope>
</reference>
<dbReference type="FunFam" id="3.40.50.300:FF:000129">
    <property type="entry name" value="Replication factor C subunit 5"/>
    <property type="match status" value="1"/>
</dbReference>
<proteinExistence type="inferred from homology"/>
<feature type="domain" description="AAA+ ATPase" evidence="7">
    <location>
        <begin position="44"/>
        <end position="170"/>
    </location>
</feature>
<name>A0A2R5GU05_9STRA</name>
<dbReference type="InterPro" id="IPR003593">
    <property type="entry name" value="AAA+_ATPase"/>
</dbReference>
<keyword evidence="3" id="KW-0235">DNA replication</keyword>
<dbReference type="GO" id="GO:0005663">
    <property type="term" value="C:DNA replication factor C complex"/>
    <property type="evidence" value="ECO:0007669"/>
    <property type="project" value="TreeGrafter"/>
</dbReference>
<comment type="similarity">
    <text evidence="2">Belongs to the activator 1 small subunits family.</text>
</comment>
<accession>A0A2R5GU05</accession>
<dbReference type="Gene3D" id="3.40.50.300">
    <property type="entry name" value="P-loop containing nucleotide triphosphate hydrolases"/>
    <property type="match status" value="1"/>
</dbReference>
<dbReference type="SMART" id="SM00382">
    <property type="entry name" value="AAA"/>
    <property type="match status" value="1"/>
</dbReference>
<comment type="caution">
    <text evidence="8">The sequence shown here is derived from an EMBL/GenBank/DDBJ whole genome shotgun (WGS) entry which is preliminary data.</text>
</comment>
<organism evidence="8 9">
    <name type="scientific">Hondaea fermentalgiana</name>
    <dbReference type="NCBI Taxonomy" id="2315210"/>
    <lineage>
        <taxon>Eukaryota</taxon>
        <taxon>Sar</taxon>
        <taxon>Stramenopiles</taxon>
        <taxon>Bigyra</taxon>
        <taxon>Labyrinthulomycetes</taxon>
        <taxon>Thraustochytrida</taxon>
        <taxon>Thraustochytriidae</taxon>
        <taxon>Hondaea</taxon>
    </lineage>
</organism>
<dbReference type="Gene3D" id="1.10.8.60">
    <property type="match status" value="1"/>
</dbReference>
<evidence type="ECO:0000256" key="1">
    <source>
        <dbReference type="ARBA" id="ARBA00004123"/>
    </source>
</evidence>
<evidence type="ECO:0000256" key="5">
    <source>
        <dbReference type="ARBA" id="ARBA00022840"/>
    </source>
</evidence>
<evidence type="ECO:0000256" key="6">
    <source>
        <dbReference type="ARBA" id="ARBA00023242"/>
    </source>
</evidence>
<dbReference type="NCBIfam" id="NF001679">
    <property type="entry name" value="PRK00440.1"/>
    <property type="match status" value="1"/>
</dbReference>
<dbReference type="InterPro" id="IPR027417">
    <property type="entry name" value="P-loop_NTPase"/>
</dbReference>
<evidence type="ECO:0000313" key="8">
    <source>
        <dbReference type="EMBL" id="GBG31871.1"/>
    </source>
</evidence>
<protein>
    <submittedName>
        <fullName evidence="8">Replication factor C subunit 5</fullName>
    </submittedName>
</protein>
<dbReference type="GO" id="GO:0016887">
    <property type="term" value="F:ATP hydrolysis activity"/>
    <property type="evidence" value="ECO:0007669"/>
    <property type="project" value="InterPro"/>
</dbReference>
<dbReference type="AlphaFoldDB" id="A0A2R5GU05"/>
<dbReference type="EMBL" id="BEYU01000109">
    <property type="protein sequence ID" value="GBG31871.1"/>
    <property type="molecule type" value="Genomic_DNA"/>
</dbReference>
<evidence type="ECO:0000256" key="4">
    <source>
        <dbReference type="ARBA" id="ARBA00022741"/>
    </source>
</evidence>
<dbReference type="InterPro" id="IPR003959">
    <property type="entry name" value="ATPase_AAA_core"/>
</dbReference>
<dbReference type="InterPro" id="IPR047854">
    <property type="entry name" value="RFC_lid"/>
</dbReference>
<dbReference type="GO" id="GO:0006281">
    <property type="term" value="P:DNA repair"/>
    <property type="evidence" value="ECO:0007669"/>
    <property type="project" value="TreeGrafter"/>
</dbReference>
<dbReference type="CDD" id="cd18140">
    <property type="entry name" value="HLD_clamp_RFC"/>
    <property type="match status" value="1"/>
</dbReference>
<evidence type="ECO:0000256" key="3">
    <source>
        <dbReference type="ARBA" id="ARBA00022705"/>
    </source>
</evidence>
<dbReference type="PANTHER" id="PTHR11669">
    <property type="entry name" value="REPLICATION FACTOR C / DNA POLYMERASE III GAMMA-TAU SUBUNIT"/>
    <property type="match status" value="1"/>
</dbReference>
<dbReference type="PANTHER" id="PTHR11669:SF9">
    <property type="entry name" value="REPLICATION FACTOR C SUBUNIT 5"/>
    <property type="match status" value="1"/>
</dbReference>
<gene>
    <name evidence="8" type="ORF">FCC1311_080962</name>
</gene>
<keyword evidence="5" id="KW-0067">ATP-binding</keyword>
<sequence length="354" mass="38652">MADKLQEETEALPWIEKYRPQKLDDLVAHDEIVATIRKLVDANRLPHLLFYGPPGTGKTSTILAVAREMYGSSMRSMVLEMNASDARGIDTVRNEISNFAGTRKLFSTGIKLVILDEADNMTKDAQMALRRVIEKYASNARFCIICNYASKIIPALQSRCTRFRFAPLKTQLVVGRVKEIIAKEELEVSEAGLDAVLKLGEGDMRKVLNILQSSSLANNRKVDEAAVYRCTGKPTAADILACRSALFSESVSEAFQTMRNLQVTKGLALVDILQALHEDLKAVKFAPSTRVQLLKHMAEIEYNLASGTSETLQLGALVGAFFISRRQMQDGVAAAAAGSSSSASSSAMEISNAA</sequence>
<dbReference type="InterPro" id="IPR008921">
    <property type="entry name" value="DNA_pol3_clamp-load_cplx_C"/>
</dbReference>
<dbReference type="GO" id="GO:0006261">
    <property type="term" value="P:DNA-templated DNA replication"/>
    <property type="evidence" value="ECO:0007669"/>
    <property type="project" value="TreeGrafter"/>
</dbReference>
<dbReference type="SUPFAM" id="SSF48019">
    <property type="entry name" value="post-AAA+ oligomerization domain-like"/>
    <property type="match status" value="1"/>
</dbReference>
<evidence type="ECO:0000313" key="9">
    <source>
        <dbReference type="Proteomes" id="UP000241890"/>
    </source>
</evidence>